<dbReference type="InterPro" id="IPR026039">
    <property type="entry name" value="YfgM"/>
</dbReference>
<sequence>MSDHITEEEQIEAIKRWWSENWASIVLPVVILIVGYAGWSYWGDYKEARAQEGSAAFQVLLEKVEAQPGQKLSADAIADAQLEAQSIASEFSGSLYADMSNLLLARLAVESGKLDEAEAALNAVIASPANESVVGLAKARLAKVYAAQGKYAEASTLVGSTEQEAYKALYAEIRGDIALAQGDLPTAHTAYNEALNGLTSAQYSRRGLLDLKIQASKTEDVAAAEAGAAEAVVSPEGV</sequence>
<dbReference type="RefSeq" id="WP_216065519.1">
    <property type="nucleotide sequence ID" value="NZ_JAHKPP010000042.1"/>
</dbReference>
<organism evidence="10 11">
    <name type="scientific">Saccharophagus degradans</name>
    <dbReference type="NCBI Taxonomy" id="86304"/>
    <lineage>
        <taxon>Bacteria</taxon>
        <taxon>Pseudomonadati</taxon>
        <taxon>Pseudomonadota</taxon>
        <taxon>Gammaproteobacteria</taxon>
        <taxon>Cellvibrionales</taxon>
        <taxon>Cellvibrionaceae</taxon>
        <taxon>Saccharophagus</taxon>
    </lineage>
</organism>
<dbReference type="InterPro" id="IPR018704">
    <property type="entry name" value="SecYEG/CpoB_TPR"/>
</dbReference>
<evidence type="ECO:0000256" key="4">
    <source>
        <dbReference type="ARBA" id="ARBA00022692"/>
    </source>
</evidence>
<keyword evidence="3" id="KW-1003">Cell membrane</keyword>
<dbReference type="AlphaFoldDB" id="A0AAW7X4T0"/>
<dbReference type="EMBL" id="JAUOPB010000003">
    <property type="protein sequence ID" value="MDO6421897.1"/>
    <property type="molecule type" value="Genomic_DNA"/>
</dbReference>
<protein>
    <submittedName>
        <fullName evidence="10">Tetratricopeptide repeat protein</fullName>
    </submittedName>
</protein>
<evidence type="ECO:0000256" key="3">
    <source>
        <dbReference type="ARBA" id="ARBA00022475"/>
    </source>
</evidence>
<evidence type="ECO:0000256" key="7">
    <source>
        <dbReference type="ARBA" id="ARBA00023186"/>
    </source>
</evidence>
<evidence type="ECO:0000259" key="9">
    <source>
        <dbReference type="Pfam" id="PF09976"/>
    </source>
</evidence>
<evidence type="ECO:0000256" key="1">
    <source>
        <dbReference type="ARBA" id="ARBA00004167"/>
    </source>
</evidence>
<evidence type="ECO:0000256" key="8">
    <source>
        <dbReference type="SAM" id="Phobius"/>
    </source>
</evidence>
<name>A0AAW7X4T0_9GAMM</name>
<feature type="domain" description="Ancillary SecYEG translocon subunit/Cell division coordinator CpoB TPR" evidence="9">
    <location>
        <begin position="15"/>
        <end position="215"/>
    </location>
</feature>
<keyword evidence="6 8" id="KW-0472">Membrane</keyword>
<evidence type="ECO:0000256" key="2">
    <source>
        <dbReference type="ARBA" id="ARBA00004236"/>
    </source>
</evidence>
<proteinExistence type="predicted"/>
<feature type="transmembrane region" description="Helical" evidence="8">
    <location>
        <begin position="22"/>
        <end position="42"/>
    </location>
</feature>
<dbReference type="PANTHER" id="PTHR38035">
    <property type="entry name" value="UPF0070 PROTEIN YFGM"/>
    <property type="match status" value="1"/>
</dbReference>
<keyword evidence="7" id="KW-0143">Chaperone</keyword>
<evidence type="ECO:0000313" key="10">
    <source>
        <dbReference type="EMBL" id="MDO6421897.1"/>
    </source>
</evidence>
<keyword evidence="4 8" id="KW-0812">Transmembrane</keyword>
<dbReference type="PIRSF" id="PIRSF006170">
    <property type="entry name" value="YfgM"/>
    <property type="match status" value="1"/>
</dbReference>
<gene>
    <name evidence="10" type="ORF">Q4521_05385</name>
</gene>
<dbReference type="Proteomes" id="UP001169760">
    <property type="component" value="Unassembled WGS sequence"/>
</dbReference>
<dbReference type="PANTHER" id="PTHR38035:SF1">
    <property type="entry name" value="ANCILLARY SECYEG TRANSLOCON SUBUNIT"/>
    <property type="match status" value="1"/>
</dbReference>
<keyword evidence="5 8" id="KW-1133">Transmembrane helix</keyword>
<evidence type="ECO:0000256" key="6">
    <source>
        <dbReference type="ARBA" id="ARBA00023136"/>
    </source>
</evidence>
<dbReference type="Pfam" id="PF09976">
    <property type="entry name" value="TPR_21"/>
    <property type="match status" value="1"/>
</dbReference>
<comment type="subcellular location">
    <subcellularLocation>
        <location evidence="2">Cell membrane</location>
    </subcellularLocation>
    <subcellularLocation>
        <location evidence="1">Membrane</location>
        <topology evidence="1">Single-pass membrane protein</topology>
    </subcellularLocation>
</comment>
<evidence type="ECO:0000313" key="11">
    <source>
        <dbReference type="Proteomes" id="UP001169760"/>
    </source>
</evidence>
<accession>A0AAW7X4T0</accession>
<reference evidence="10" key="1">
    <citation type="submission" date="2023-07" db="EMBL/GenBank/DDBJ databases">
        <title>Genome content predicts the carbon catabolic preferences of heterotrophic bacteria.</title>
        <authorList>
            <person name="Gralka M."/>
        </authorList>
    </citation>
    <scope>NUCLEOTIDE SEQUENCE</scope>
    <source>
        <strain evidence="10">I3M17_2</strain>
    </source>
</reference>
<comment type="caution">
    <text evidence="10">The sequence shown here is derived from an EMBL/GenBank/DDBJ whole genome shotgun (WGS) entry which is preliminary data.</text>
</comment>
<evidence type="ECO:0000256" key="5">
    <source>
        <dbReference type="ARBA" id="ARBA00022989"/>
    </source>
</evidence>
<dbReference type="GO" id="GO:0005886">
    <property type="term" value="C:plasma membrane"/>
    <property type="evidence" value="ECO:0007669"/>
    <property type="project" value="UniProtKB-SubCell"/>
</dbReference>
<dbReference type="GO" id="GO:0044877">
    <property type="term" value="F:protein-containing complex binding"/>
    <property type="evidence" value="ECO:0007669"/>
    <property type="project" value="InterPro"/>
</dbReference>